<evidence type="ECO:0000313" key="6">
    <source>
        <dbReference type="Proteomes" id="UP001222325"/>
    </source>
</evidence>
<keyword evidence="2" id="KW-0560">Oxidoreductase</keyword>
<dbReference type="GO" id="GO:0016491">
    <property type="term" value="F:oxidoreductase activity"/>
    <property type="evidence" value="ECO:0007669"/>
    <property type="project" value="UniProtKB-KW"/>
</dbReference>
<dbReference type="PANTHER" id="PTHR24320:SF152">
    <property type="entry name" value="SHORT-CHAIN DEHYDROGENASE_REDUCTASE FAMILY PROTEIN"/>
    <property type="match status" value="1"/>
</dbReference>
<dbReference type="InterPro" id="IPR036291">
    <property type="entry name" value="NAD(P)-bd_dom_sf"/>
</dbReference>
<sequence>MVLKMLASAAPYFPTEYTVHIVATLIAVLTVRTIAQGRKTTRERDLHARVILVTGAFSPIGLTLLESLAQRGAHIIALTPHAVDSEQVKTYIELLRSTTANEQIYAEQCDLASPPSIHAFATRFTTGHAQRLDALIFTHEYRHIGAARLLAPAADPAADPAARETASLATFLLTTLLLPALLTAPAARDIRIITLVNRFYAAAAALPPPFAPPPGASASLFLREGARALRTAAFTRHLQRVLDALPAPPVPAADGTPGPGPRPAMQKSNIVVVSVSPGLSRAETVAPLLRADWSPTGHGFSVVGLVLYIALYPLLLLLTKSAAASIQSVLHVLFLPTPFKAGVAEGLTGPGAEKGELLKPGALYAECAVVRVRVGAQTPGEEEEETEEKTQKEEEEKAEDEKAGEGEGEALPDDGELGGERAGRAVWEAYEAGLKAWEARHPPPPPPDIEGATAPA</sequence>
<dbReference type="Proteomes" id="UP001222325">
    <property type="component" value="Unassembled WGS sequence"/>
</dbReference>
<reference evidence="5" key="1">
    <citation type="submission" date="2023-03" db="EMBL/GenBank/DDBJ databases">
        <title>Massive genome expansion in bonnet fungi (Mycena s.s.) driven by repeated elements and novel gene families across ecological guilds.</title>
        <authorList>
            <consortium name="Lawrence Berkeley National Laboratory"/>
            <person name="Harder C.B."/>
            <person name="Miyauchi S."/>
            <person name="Viragh M."/>
            <person name="Kuo A."/>
            <person name="Thoen E."/>
            <person name="Andreopoulos B."/>
            <person name="Lu D."/>
            <person name="Skrede I."/>
            <person name="Drula E."/>
            <person name="Henrissat B."/>
            <person name="Morin E."/>
            <person name="Kohler A."/>
            <person name="Barry K."/>
            <person name="LaButti K."/>
            <person name="Morin E."/>
            <person name="Salamov A."/>
            <person name="Lipzen A."/>
            <person name="Mereny Z."/>
            <person name="Hegedus B."/>
            <person name="Baldrian P."/>
            <person name="Stursova M."/>
            <person name="Weitz H."/>
            <person name="Taylor A."/>
            <person name="Grigoriev I.V."/>
            <person name="Nagy L.G."/>
            <person name="Martin F."/>
            <person name="Kauserud H."/>
        </authorList>
    </citation>
    <scope>NUCLEOTIDE SEQUENCE</scope>
    <source>
        <strain evidence="5">CBHHK173m</strain>
    </source>
</reference>
<name>A0AAD6XWQ5_9AGAR</name>
<feature type="compositionally biased region" description="Basic and acidic residues" evidence="3">
    <location>
        <begin position="388"/>
        <end position="405"/>
    </location>
</feature>
<evidence type="ECO:0000313" key="5">
    <source>
        <dbReference type="EMBL" id="KAJ7093390.1"/>
    </source>
</evidence>
<feature type="transmembrane region" description="Helical" evidence="4">
    <location>
        <begin position="17"/>
        <end position="34"/>
    </location>
</feature>
<organism evidence="5 6">
    <name type="scientific">Mycena belliarum</name>
    <dbReference type="NCBI Taxonomy" id="1033014"/>
    <lineage>
        <taxon>Eukaryota</taxon>
        <taxon>Fungi</taxon>
        <taxon>Dikarya</taxon>
        <taxon>Basidiomycota</taxon>
        <taxon>Agaricomycotina</taxon>
        <taxon>Agaricomycetes</taxon>
        <taxon>Agaricomycetidae</taxon>
        <taxon>Agaricales</taxon>
        <taxon>Marasmiineae</taxon>
        <taxon>Mycenaceae</taxon>
        <taxon>Mycena</taxon>
    </lineage>
</organism>
<feature type="region of interest" description="Disordered" evidence="3">
    <location>
        <begin position="436"/>
        <end position="456"/>
    </location>
</feature>
<dbReference type="Gene3D" id="3.40.50.720">
    <property type="entry name" value="NAD(P)-binding Rossmann-like Domain"/>
    <property type="match status" value="1"/>
</dbReference>
<proteinExistence type="inferred from homology"/>
<evidence type="ECO:0000256" key="3">
    <source>
        <dbReference type="SAM" id="MobiDB-lite"/>
    </source>
</evidence>
<comment type="caution">
    <text evidence="5">The sequence shown here is derived from an EMBL/GenBank/DDBJ whole genome shotgun (WGS) entry which is preliminary data.</text>
</comment>
<evidence type="ECO:0008006" key="7">
    <source>
        <dbReference type="Google" id="ProtNLM"/>
    </source>
</evidence>
<feature type="compositionally biased region" description="Acidic residues" evidence="3">
    <location>
        <begin position="406"/>
        <end position="417"/>
    </location>
</feature>
<keyword evidence="6" id="KW-1185">Reference proteome</keyword>
<comment type="similarity">
    <text evidence="1">Belongs to the short-chain dehydrogenases/reductases (SDR) family.</text>
</comment>
<dbReference type="PANTHER" id="PTHR24320">
    <property type="entry name" value="RETINOL DEHYDROGENASE"/>
    <property type="match status" value="1"/>
</dbReference>
<dbReference type="EMBL" id="JARJCN010000016">
    <property type="protein sequence ID" value="KAJ7093390.1"/>
    <property type="molecule type" value="Genomic_DNA"/>
</dbReference>
<dbReference type="SUPFAM" id="SSF51735">
    <property type="entry name" value="NAD(P)-binding Rossmann-fold domains"/>
    <property type="match status" value="1"/>
</dbReference>
<keyword evidence="4" id="KW-0472">Membrane</keyword>
<dbReference type="Pfam" id="PF00106">
    <property type="entry name" value="adh_short"/>
    <property type="match status" value="1"/>
</dbReference>
<keyword evidence="4" id="KW-1133">Transmembrane helix</keyword>
<dbReference type="AlphaFoldDB" id="A0AAD6XWQ5"/>
<feature type="region of interest" description="Disordered" evidence="3">
    <location>
        <begin position="376"/>
        <end position="424"/>
    </location>
</feature>
<dbReference type="InterPro" id="IPR002347">
    <property type="entry name" value="SDR_fam"/>
</dbReference>
<feature type="transmembrane region" description="Helical" evidence="4">
    <location>
        <begin position="299"/>
        <end position="318"/>
    </location>
</feature>
<accession>A0AAD6XWQ5</accession>
<feature type="transmembrane region" description="Helical" evidence="4">
    <location>
        <begin position="46"/>
        <end position="65"/>
    </location>
</feature>
<evidence type="ECO:0000256" key="2">
    <source>
        <dbReference type="ARBA" id="ARBA00023002"/>
    </source>
</evidence>
<gene>
    <name evidence="5" type="ORF">B0H15DRAFT_938408</name>
</gene>
<protein>
    <recommendedName>
        <fullName evidence="7">Ketoreductase (KR) domain-containing protein</fullName>
    </recommendedName>
</protein>
<evidence type="ECO:0000256" key="1">
    <source>
        <dbReference type="ARBA" id="ARBA00006484"/>
    </source>
</evidence>
<evidence type="ECO:0000256" key="4">
    <source>
        <dbReference type="SAM" id="Phobius"/>
    </source>
</evidence>
<keyword evidence="4" id="KW-0812">Transmembrane</keyword>